<evidence type="ECO:0000256" key="4">
    <source>
        <dbReference type="ARBA" id="ARBA00022547"/>
    </source>
</evidence>
<evidence type="ECO:0000256" key="3">
    <source>
        <dbReference type="ARBA" id="ARBA00022448"/>
    </source>
</evidence>
<keyword evidence="10 13" id="KW-0472">Membrane</keyword>
<dbReference type="PANTHER" id="PTHR39937">
    <property type="entry name" value="ATP SYNTHASE PROTEIN 8"/>
    <property type="match status" value="1"/>
</dbReference>
<sequence length="53" mass="6532">MPQLNPDPWFYIFFFSWTILLFIASPKILTHFIPNDPLAKPTKTKKTWYWPWF</sequence>
<organism evidence="14">
    <name type="scientific">Platypelis tuberifera</name>
    <name type="common">Ambatoharanana giant treefrog</name>
    <dbReference type="NCBI Taxonomy" id="294374"/>
    <lineage>
        <taxon>Eukaryota</taxon>
        <taxon>Metazoa</taxon>
        <taxon>Chordata</taxon>
        <taxon>Craniata</taxon>
        <taxon>Vertebrata</taxon>
        <taxon>Euteleostomi</taxon>
        <taxon>Amphibia</taxon>
        <taxon>Batrachia</taxon>
        <taxon>Anura</taxon>
        <taxon>Neobatrachia</taxon>
        <taxon>Microhyloidea</taxon>
        <taxon>Microhylidae</taxon>
        <taxon>Cophylinae</taxon>
        <taxon>Platypelis</taxon>
    </lineage>
</organism>
<evidence type="ECO:0000256" key="13">
    <source>
        <dbReference type="SAM" id="Phobius"/>
    </source>
</evidence>
<dbReference type="PANTHER" id="PTHR39937:SF1">
    <property type="entry name" value="ATP SYNTHASE PROTEIN 8"/>
    <property type="match status" value="1"/>
</dbReference>
<geneLocation type="mitochondrion" evidence="14"/>
<dbReference type="GO" id="GO:0045259">
    <property type="term" value="C:proton-transporting ATP synthase complex"/>
    <property type="evidence" value="ECO:0007669"/>
    <property type="project" value="UniProtKB-KW"/>
</dbReference>
<dbReference type="InterPro" id="IPR001421">
    <property type="entry name" value="ATP8_metazoa"/>
</dbReference>
<reference evidence="14" key="1">
    <citation type="journal article" date="2018" name="Mol. Phylogenet. Evol.">
        <title>A large-scale phylogeny of Microhylidae inferred from a combined dataset of 121 genes and 427 taxa.</title>
        <authorList>
            <person name="Tu N."/>
            <person name="Yang M."/>
            <person name="Liang D."/>
            <person name="Zhang P."/>
        </authorList>
    </citation>
    <scope>NUCLEOTIDE SEQUENCE</scope>
</reference>
<evidence type="ECO:0000256" key="6">
    <source>
        <dbReference type="ARBA" id="ARBA00022781"/>
    </source>
</evidence>
<evidence type="ECO:0000256" key="11">
    <source>
        <dbReference type="ARBA" id="ARBA00023310"/>
    </source>
</evidence>
<evidence type="ECO:0000256" key="1">
    <source>
        <dbReference type="ARBA" id="ARBA00004304"/>
    </source>
</evidence>
<evidence type="ECO:0000256" key="10">
    <source>
        <dbReference type="ARBA" id="ARBA00023136"/>
    </source>
</evidence>
<dbReference type="InterPro" id="IPR050635">
    <property type="entry name" value="ATPase_protein_8"/>
</dbReference>
<keyword evidence="11" id="KW-0066">ATP synthesis</keyword>
<evidence type="ECO:0000256" key="9">
    <source>
        <dbReference type="ARBA" id="ARBA00023128"/>
    </source>
</evidence>
<evidence type="ECO:0000313" key="14">
    <source>
        <dbReference type="EMBL" id="AVP25611.1"/>
    </source>
</evidence>
<keyword evidence="5 12" id="KW-0812">Transmembrane</keyword>
<feature type="transmembrane region" description="Helical" evidence="13">
    <location>
        <begin position="12"/>
        <end position="33"/>
    </location>
</feature>
<dbReference type="AlphaFoldDB" id="A0A343VT96"/>
<evidence type="ECO:0000256" key="5">
    <source>
        <dbReference type="ARBA" id="ARBA00022692"/>
    </source>
</evidence>
<name>A0A343VT96_9NEOB</name>
<proteinExistence type="inferred from homology"/>
<evidence type="ECO:0000256" key="2">
    <source>
        <dbReference type="ARBA" id="ARBA00008892"/>
    </source>
</evidence>
<keyword evidence="4 12" id="KW-0138">CF(0)</keyword>
<keyword evidence="3 12" id="KW-0813">Transport</keyword>
<dbReference type="Pfam" id="PF00895">
    <property type="entry name" value="ATP-synt_8"/>
    <property type="match status" value="1"/>
</dbReference>
<dbReference type="EMBL" id="MG020770">
    <property type="protein sequence ID" value="AVP25611.1"/>
    <property type="molecule type" value="Genomic_DNA"/>
</dbReference>
<dbReference type="GO" id="GO:0031966">
    <property type="term" value="C:mitochondrial membrane"/>
    <property type="evidence" value="ECO:0007669"/>
    <property type="project" value="UniProtKB-SubCell"/>
</dbReference>
<accession>A0A343VT96</accession>
<evidence type="ECO:0000256" key="7">
    <source>
        <dbReference type="ARBA" id="ARBA00022989"/>
    </source>
</evidence>
<keyword evidence="9 12" id="KW-0496">Mitochondrion</keyword>
<evidence type="ECO:0000256" key="8">
    <source>
        <dbReference type="ARBA" id="ARBA00023065"/>
    </source>
</evidence>
<keyword evidence="7 13" id="KW-1133">Transmembrane helix</keyword>
<evidence type="ECO:0000256" key="12">
    <source>
        <dbReference type="RuleBase" id="RU003661"/>
    </source>
</evidence>
<keyword evidence="8 12" id="KW-0406">Ion transport</keyword>
<comment type="similarity">
    <text evidence="2 12">Belongs to the ATPase protein 8 family.</text>
</comment>
<dbReference type="GO" id="GO:0015078">
    <property type="term" value="F:proton transmembrane transporter activity"/>
    <property type="evidence" value="ECO:0007669"/>
    <property type="project" value="InterPro"/>
</dbReference>
<dbReference type="GO" id="GO:0015986">
    <property type="term" value="P:proton motive force-driven ATP synthesis"/>
    <property type="evidence" value="ECO:0007669"/>
    <property type="project" value="InterPro"/>
</dbReference>
<comment type="subcellular location">
    <subcellularLocation>
        <location evidence="1 12">Mitochondrion membrane</location>
        <topology evidence="1 12">Single-pass membrane protein</topology>
    </subcellularLocation>
</comment>
<protein>
    <recommendedName>
        <fullName evidence="12">ATP synthase complex subunit 8</fullName>
    </recommendedName>
</protein>
<keyword evidence="6 12" id="KW-0375">Hydrogen ion transport</keyword>
<gene>
    <name evidence="14" type="primary">ATP8</name>
</gene>